<evidence type="ECO:0000259" key="1">
    <source>
        <dbReference type="PROSITE" id="PS50296"/>
    </source>
</evidence>
<evidence type="ECO:0000313" key="3">
    <source>
        <dbReference type="Proteomes" id="UP001162001"/>
    </source>
</evidence>
<dbReference type="SUPFAM" id="SSF55159">
    <property type="entry name" value="eIF1-like"/>
    <property type="match status" value="1"/>
</dbReference>
<keyword evidence="2" id="KW-0396">Initiation factor</keyword>
<reference evidence="2 3" key="1">
    <citation type="submission" date="2020-04" db="EMBL/GenBank/DDBJ databases">
        <title>Advantages and limits of metagenomic assembly and binning of a giant virus.</title>
        <authorList>
            <person name="Schulz F."/>
            <person name="Andreani J."/>
            <person name="Francis R."/>
            <person name="Boudjemaa H."/>
            <person name="Bou Khalil J.Y."/>
            <person name="Lee J."/>
            <person name="La Scola B."/>
            <person name="Woyke T."/>
        </authorList>
    </citation>
    <scope>NUCLEOTIDE SEQUENCE [LARGE SCALE GENOMIC DNA]</scope>
    <source>
        <strain evidence="2 3">FV1/VV64</strain>
    </source>
</reference>
<dbReference type="Pfam" id="PF01253">
    <property type="entry name" value="SUI1"/>
    <property type="match status" value="1"/>
</dbReference>
<gene>
    <name evidence="2" type="ORF">Fadolivirus_1_779</name>
</gene>
<dbReference type="EMBL" id="MT418680">
    <property type="protein sequence ID" value="QKF94237.1"/>
    <property type="molecule type" value="Genomic_DNA"/>
</dbReference>
<keyword evidence="3" id="KW-1185">Reference proteome</keyword>
<dbReference type="InterPro" id="IPR001950">
    <property type="entry name" value="SUI1"/>
</dbReference>
<organism evidence="2 3">
    <name type="scientific">Fadolivirus FV1/VV64</name>
    <dbReference type="NCBI Taxonomy" id="3070911"/>
    <lineage>
        <taxon>Viruses</taxon>
        <taxon>Varidnaviria</taxon>
        <taxon>Bamfordvirae</taxon>
        <taxon>Nucleocytoviricota</taxon>
        <taxon>Megaviricetes</taxon>
        <taxon>Imitervirales</taxon>
        <taxon>Mimiviridae</taxon>
        <taxon>Klosneuvirinae</taxon>
        <taxon>Fadolivirus</taxon>
        <taxon>Fadolivirus algeromassiliense</taxon>
    </lineage>
</organism>
<dbReference type="InterPro" id="IPR036877">
    <property type="entry name" value="SUI1_dom_sf"/>
</dbReference>
<proteinExistence type="predicted"/>
<dbReference type="Proteomes" id="UP001162001">
    <property type="component" value="Segment"/>
</dbReference>
<sequence>MDNVINMSNSIEKELETATTQIHIKIQKRNGRKSWTSIEGLDQLTLDKSEAEKDVFFENIARFLKKKFNCGATIKRPEYTIQLNGDHREGIKEFLIKENIAIESQIKLHGF</sequence>
<protein>
    <submittedName>
        <fullName evidence="2">Translation initiation factor 1</fullName>
    </submittedName>
</protein>
<keyword evidence="2" id="KW-0648">Protein biosynthesis</keyword>
<dbReference type="PANTHER" id="PTHR10388">
    <property type="entry name" value="EUKARYOTIC TRANSLATION INITIATION FACTOR SUI1"/>
    <property type="match status" value="1"/>
</dbReference>
<feature type="domain" description="SUI1" evidence="1">
    <location>
        <begin position="22"/>
        <end position="99"/>
    </location>
</feature>
<dbReference type="PROSITE" id="PS50296">
    <property type="entry name" value="SUI1"/>
    <property type="match status" value="1"/>
</dbReference>
<dbReference type="Gene3D" id="3.30.780.10">
    <property type="entry name" value="SUI1-like domain"/>
    <property type="match status" value="1"/>
</dbReference>
<accession>A0A7D3V8Y4</accession>
<name>A0A7D3V8Y4_9VIRU</name>
<evidence type="ECO:0000313" key="2">
    <source>
        <dbReference type="EMBL" id="QKF94237.1"/>
    </source>
</evidence>